<evidence type="ECO:0000313" key="3">
    <source>
        <dbReference type="EMBL" id="GEM12244.1"/>
    </source>
</evidence>
<feature type="region of interest" description="Disordered" evidence="1">
    <location>
        <begin position="29"/>
        <end position="64"/>
    </location>
</feature>
<accession>A0A511KRU3</accession>
<reference evidence="3 4" key="1">
    <citation type="submission" date="2019-07" db="EMBL/GenBank/DDBJ databases">
        <title>Rhodotorula toruloides NBRC10032 genome sequencing.</title>
        <authorList>
            <person name="Shida Y."/>
            <person name="Takaku H."/>
            <person name="Ogasawara W."/>
            <person name="Mori K."/>
        </authorList>
    </citation>
    <scope>NUCLEOTIDE SEQUENCE [LARGE SCALE GENOMIC DNA]</scope>
    <source>
        <strain evidence="3 4">NBRC10032</strain>
    </source>
</reference>
<dbReference type="OrthoDB" id="6132759at2759"/>
<name>A0A511KRU3_RHOTO</name>
<gene>
    <name evidence="3" type="ORF">Rt10032_c19g6261</name>
</gene>
<comment type="caution">
    <text evidence="3">The sequence shown here is derived from an EMBL/GenBank/DDBJ whole genome shotgun (WGS) entry which is preliminary data.</text>
</comment>
<keyword evidence="2" id="KW-0472">Membrane</keyword>
<feature type="transmembrane region" description="Helical" evidence="2">
    <location>
        <begin position="120"/>
        <end position="137"/>
    </location>
</feature>
<evidence type="ECO:0000256" key="1">
    <source>
        <dbReference type="SAM" id="MobiDB-lite"/>
    </source>
</evidence>
<protein>
    <submittedName>
        <fullName evidence="3">Sodium/solute symporter</fullName>
    </submittedName>
</protein>
<keyword evidence="2" id="KW-1133">Transmembrane helix</keyword>
<dbReference type="Proteomes" id="UP000321518">
    <property type="component" value="Unassembled WGS sequence"/>
</dbReference>
<sequence>MSGVASFVLTARLSVQPDNYDWNATRPIALSDSDVPSEGKIGSSSASTSDVEDEKKDQPTATVATAELDSQKPGVVAPAFEEAAKDPALDRAVLQRVCIRSLWISGIFALFIAIERFSIIWVLLAGGFCVILPIFESRKGIFILARSALRVMAGRRVKGDVVA</sequence>
<proteinExistence type="predicted"/>
<organism evidence="3 4">
    <name type="scientific">Rhodotorula toruloides</name>
    <name type="common">Yeast</name>
    <name type="synonym">Rhodosporidium toruloides</name>
    <dbReference type="NCBI Taxonomy" id="5286"/>
    <lineage>
        <taxon>Eukaryota</taxon>
        <taxon>Fungi</taxon>
        <taxon>Dikarya</taxon>
        <taxon>Basidiomycota</taxon>
        <taxon>Pucciniomycotina</taxon>
        <taxon>Microbotryomycetes</taxon>
        <taxon>Sporidiobolales</taxon>
        <taxon>Sporidiobolaceae</taxon>
        <taxon>Rhodotorula</taxon>
    </lineage>
</organism>
<keyword evidence="2" id="KW-0812">Transmembrane</keyword>
<dbReference type="EMBL" id="BJWK01000019">
    <property type="protein sequence ID" value="GEM12244.1"/>
    <property type="molecule type" value="Genomic_DNA"/>
</dbReference>
<dbReference type="AlphaFoldDB" id="A0A511KRU3"/>
<evidence type="ECO:0000256" key="2">
    <source>
        <dbReference type="SAM" id="Phobius"/>
    </source>
</evidence>
<evidence type="ECO:0000313" key="4">
    <source>
        <dbReference type="Proteomes" id="UP000321518"/>
    </source>
</evidence>